<evidence type="ECO:0000313" key="9">
    <source>
        <dbReference type="Proteomes" id="UP000230423"/>
    </source>
</evidence>
<reference evidence="8 9" key="1">
    <citation type="submission" date="2015-09" db="EMBL/GenBank/DDBJ databases">
        <title>Draft genome of the parasitic nematode Teladorsagia circumcincta isolate WARC Sus (inbred).</title>
        <authorList>
            <person name="Mitreva M."/>
        </authorList>
    </citation>
    <scope>NUCLEOTIDE SEQUENCE [LARGE SCALE GENOMIC DNA]</scope>
    <source>
        <strain evidence="8 9">S</strain>
    </source>
</reference>
<dbReference type="Pfam" id="PF05005">
    <property type="entry name" value="Ocnus"/>
    <property type="match status" value="1"/>
</dbReference>
<keyword evidence="3" id="KW-0221">Differentiation</keyword>
<feature type="binding site" evidence="7">
    <location>
        <position position="18"/>
    </location>
    <ligand>
        <name>substrate</name>
    </ligand>
</feature>
<dbReference type="PANTHER" id="PTHR12258">
    <property type="entry name" value="JANUS-A/JANUS-B"/>
    <property type="match status" value="1"/>
</dbReference>
<dbReference type="InterPro" id="IPR038596">
    <property type="entry name" value="Janus_sf"/>
</dbReference>
<dbReference type="InterPro" id="IPR007702">
    <property type="entry name" value="Janus"/>
</dbReference>
<keyword evidence="4" id="KW-0726">Sexual differentiation</keyword>
<dbReference type="Gene3D" id="3.50.20.20">
    <property type="entry name" value="Janus/Ocnus"/>
    <property type="match status" value="1"/>
</dbReference>
<sequence>MPLADVKNVDIDPSGTFKYILIQCTDKSSNETKHIVRGYNKCNFHSDIFDVVEENTGPSYKLKCVGGGRIKHDDGAKKILVYGYSQGYGKADHSVAVDILKKQYPDYDITFSDEGY</sequence>
<dbReference type="FunFam" id="3.50.20.20:FF:000002">
    <property type="entry name" value="Sex-regulated protein janus-B"/>
    <property type="match status" value="1"/>
</dbReference>
<feature type="active site" description="Proton acceptor" evidence="6">
    <location>
        <position position="45"/>
    </location>
</feature>
<dbReference type="GO" id="GO:0005829">
    <property type="term" value="C:cytosol"/>
    <property type="evidence" value="ECO:0007669"/>
    <property type="project" value="TreeGrafter"/>
</dbReference>
<organism evidence="8 9">
    <name type="scientific">Teladorsagia circumcincta</name>
    <name type="common">Brown stomach worm</name>
    <name type="synonym">Ostertagia circumcincta</name>
    <dbReference type="NCBI Taxonomy" id="45464"/>
    <lineage>
        <taxon>Eukaryota</taxon>
        <taxon>Metazoa</taxon>
        <taxon>Ecdysozoa</taxon>
        <taxon>Nematoda</taxon>
        <taxon>Chromadorea</taxon>
        <taxon>Rhabditida</taxon>
        <taxon>Rhabditina</taxon>
        <taxon>Rhabditomorpha</taxon>
        <taxon>Strongyloidea</taxon>
        <taxon>Trichostrongylidae</taxon>
        <taxon>Teladorsagia</taxon>
    </lineage>
</organism>
<dbReference type="AlphaFoldDB" id="A0A2G9UR41"/>
<gene>
    <name evidence="8" type="ORF">TELCIR_05454</name>
</gene>
<dbReference type="OrthoDB" id="10249612at2759"/>
<evidence type="ECO:0000256" key="3">
    <source>
        <dbReference type="ARBA" id="ARBA00022782"/>
    </source>
</evidence>
<dbReference type="Proteomes" id="UP000230423">
    <property type="component" value="Unassembled WGS sequence"/>
</dbReference>
<name>A0A2G9UR41_TELCI</name>
<accession>A0A2G9UR41</accession>
<proteinExistence type="inferred from homology"/>
<keyword evidence="9" id="KW-1185">Reference proteome</keyword>
<evidence type="ECO:0000313" key="8">
    <source>
        <dbReference type="EMBL" id="PIO72613.1"/>
    </source>
</evidence>
<protein>
    <recommendedName>
        <fullName evidence="5">Sex-regulated protein janus-B</fullName>
    </recommendedName>
</protein>
<evidence type="ECO:0000256" key="2">
    <source>
        <dbReference type="ARBA" id="ARBA00010971"/>
    </source>
</evidence>
<dbReference type="GO" id="GO:0101006">
    <property type="term" value="F:protein histidine phosphatase activity"/>
    <property type="evidence" value="ECO:0007669"/>
    <property type="project" value="TreeGrafter"/>
</dbReference>
<dbReference type="EMBL" id="KZ345636">
    <property type="protein sequence ID" value="PIO72613.1"/>
    <property type="molecule type" value="Genomic_DNA"/>
</dbReference>
<comment type="function">
    <text evidence="1">JanA and janB regulate somatic sex differentiation.</text>
</comment>
<evidence type="ECO:0000256" key="4">
    <source>
        <dbReference type="ARBA" id="ARBA00022928"/>
    </source>
</evidence>
<dbReference type="SUPFAM" id="SSF143724">
    <property type="entry name" value="PHP14-like"/>
    <property type="match status" value="1"/>
</dbReference>
<dbReference type="GO" id="GO:0030154">
    <property type="term" value="P:cell differentiation"/>
    <property type="evidence" value="ECO:0007669"/>
    <property type="project" value="UniProtKB-KW"/>
</dbReference>
<evidence type="ECO:0000256" key="5">
    <source>
        <dbReference type="ARBA" id="ARBA00068496"/>
    </source>
</evidence>
<evidence type="ECO:0000256" key="6">
    <source>
        <dbReference type="PIRSR" id="PIRSR607702-1"/>
    </source>
</evidence>
<comment type="similarity">
    <text evidence="2">Belongs to the janus family.</text>
</comment>
<evidence type="ECO:0000256" key="7">
    <source>
        <dbReference type="PIRSR" id="PIRSR607702-2"/>
    </source>
</evidence>
<evidence type="ECO:0000256" key="1">
    <source>
        <dbReference type="ARBA" id="ARBA00002508"/>
    </source>
</evidence>
<dbReference type="GO" id="GO:0007548">
    <property type="term" value="P:sex differentiation"/>
    <property type="evidence" value="ECO:0007669"/>
    <property type="project" value="UniProtKB-KW"/>
</dbReference>
<dbReference type="PANTHER" id="PTHR12258:SF5">
    <property type="entry name" value="BCDNA.GH02250-RELATED"/>
    <property type="match status" value="1"/>
</dbReference>